<evidence type="ECO:0000256" key="1">
    <source>
        <dbReference type="ARBA" id="ARBA00007734"/>
    </source>
</evidence>
<dbReference type="InterPro" id="IPR023346">
    <property type="entry name" value="Lysozyme-like_dom_sf"/>
</dbReference>
<dbReference type="EMBL" id="BMKS01000001">
    <property type="protein sequence ID" value="GGG17309.1"/>
    <property type="molecule type" value="Genomic_DNA"/>
</dbReference>
<dbReference type="Gene3D" id="1.10.530.10">
    <property type="match status" value="1"/>
</dbReference>
<comment type="caution">
    <text evidence="6">The sequence shown here is derived from an EMBL/GenBank/DDBJ whole genome shotgun (WGS) entry which is preliminary data.</text>
</comment>
<protein>
    <submittedName>
        <fullName evidence="6">Lytic transglycosylase</fullName>
    </submittedName>
</protein>
<dbReference type="SUPFAM" id="SSF48435">
    <property type="entry name" value="Bacterial muramidases"/>
    <property type="match status" value="1"/>
</dbReference>
<keyword evidence="3 4" id="KW-0732">Signal</keyword>
<dbReference type="AlphaFoldDB" id="A0A8J2Z7R2"/>
<dbReference type="InterPro" id="IPR008939">
    <property type="entry name" value="Lytic_TGlycosylase_superhlx_U"/>
</dbReference>
<evidence type="ECO:0000256" key="4">
    <source>
        <dbReference type="SAM" id="SignalP"/>
    </source>
</evidence>
<dbReference type="PANTHER" id="PTHR37423">
    <property type="entry name" value="SOLUBLE LYTIC MUREIN TRANSGLYCOSYLASE-RELATED"/>
    <property type="match status" value="1"/>
</dbReference>
<feature type="signal peptide" evidence="4">
    <location>
        <begin position="1"/>
        <end position="34"/>
    </location>
</feature>
<feature type="domain" description="Transglycosylase SLT" evidence="5">
    <location>
        <begin position="521"/>
        <end position="621"/>
    </location>
</feature>
<keyword evidence="7" id="KW-1185">Reference proteome</keyword>
<dbReference type="PANTHER" id="PTHR37423:SF2">
    <property type="entry name" value="MEMBRANE-BOUND LYTIC MUREIN TRANSGLYCOSYLASE C"/>
    <property type="match status" value="1"/>
</dbReference>
<accession>A0A8J2Z7R2</accession>
<gene>
    <name evidence="6" type="ORF">GCM10010964_01950</name>
</gene>
<name>A0A8J2Z7R2_9PROT</name>
<sequence length="677" mass="72818">MAYSPRMQRRRRFRPVLAALAALLLVAPATEAPAQPWASEAARGAGRLALAAAAAQRWSEADGLAAEADPLARKIVTWTRLHSRGAPATAAEIVGFVEANPDWPFQEGLARRAEEALAAEPDDALALRWLALRPRTIRTLEAAQRLADALTRAGRAEEAAALLRAAWLEAAPNGPAEDAFLARNAGLLSAEDHARRFRRLLFSHDASAAARQAARLDGVRRAAAQSAVAALTDRPEAEALAPDVAVGGDLGLLYARARWLRRRDRDLEAAALWRAEGPAAQRGMADGPARAVWIERHILSRKLLRLGEPRAAYEVAAGHGLTEPGEPRQEAEFLAGFIALRRLGDPARAARHFAAVAEDSRSAITRARSAYWEGRAHAAHGDQPRARERYAAAAAFPTAYYGQLAALELGEDAARLAARIAAVPAVPVNAAQERAFAAKELARAVVTLADLGDSRRARAFILRLREIAAEPAEQVLAARLAIAIGRPDHAVWVARRAGAEGIVMLSEGWPTPYAPPVASPEPAVIHAITRQESNFDTEAVSGSNARGLMQLLPGTAAQVARRLGVPHALPMLTADPAHNMRLGAAYLDEMLARFDGALPLAAAAYNAGPRRVEEWLGTYGDPRAGAIPMLDWIELIPFAETRNYVQRVIENVVVYRARDPAAAALEHPLARWLRDGS</sequence>
<dbReference type="GO" id="GO:0042597">
    <property type="term" value="C:periplasmic space"/>
    <property type="evidence" value="ECO:0007669"/>
    <property type="project" value="InterPro"/>
</dbReference>
<dbReference type="Pfam" id="PF01464">
    <property type="entry name" value="SLT"/>
    <property type="match status" value="1"/>
</dbReference>
<evidence type="ECO:0000256" key="3">
    <source>
        <dbReference type="ARBA" id="ARBA00022729"/>
    </source>
</evidence>
<feature type="chain" id="PRO_5035231652" evidence="4">
    <location>
        <begin position="35"/>
        <end position="677"/>
    </location>
</feature>
<dbReference type="CDD" id="cd13401">
    <property type="entry name" value="Slt70-like"/>
    <property type="match status" value="1"/>
</dbReference>
<comment type="similarity">
    <text evidence="1">Belongs to the transglycosylase Slt family.</text>
</comment>
<comment type="similarity">
    <text evidence="2">Belongs to the virb1 family.</text>
</comment>
<dbReference type="InterPro" id="IPR008258">
    <property type="entry name" value="Transglycosylase_SLT_dom_1"/>
</dbReference>
<evidence type="ECO:0000313" key="7">
    <source>
        <dbReference type="Proteomes" id="UP000597507"/>
    </source>
</evidence>
<dbReference type="Gene3D" id="1.25.20.10">
    <property type="entry name" value="Bacterial muramidases"/>
    <property type="match status" value="1"/>
</dbReference>
<proteinExistence type="inferred from homology"/>
<evidence type="ECO:0000313" key="6">
    <source>
        <dbReference type="EMBL" id="GGG17309.1"/>
    </source>
</evidence>
<dbReference type="SUPFAM" id="SSF53955">
    <property type="entry name" value="Lysozyme-like"/>
    <property type="match status" value="1"/>
</dbReference>
<reference evidence="6 7" key="1">
    <citation type="journal article" date="2014" name="Int. J. Syst. Evol. Microbiol.">
        <title>Complete genome sequence of Corynebacterium casei LMG S-19264T (=DSM 44701T), isolated from a smear-ripened cheese.</title>
        <authorList>
            <consortium name="US DOE Joint Genome Institute (JGI-PGF)"/>
            <person name="Walter F."/>
            <person name="Albersmeier A."/>
            <person name="Kalinowski J."/>
            <person name="Ruckert C."/>
        </authorList>
    </citation>
    <scope>NUCLEOTIDE SEQUENCE [LARGE SCALE GENOMIC DNA]</scope>
    <source>
        <strain evidence="6 7">CGMCC 1.16330</strain>
    </source>
</reference>
<dbReference type="Proteomes" id="UP000597507">
    <property type="component" value="Unassembled WGS sequence"/>
</dbReference>
<dbReference type="GO" id="GO:0004553">
    <property type="term" value="F:hydrolase activity, hydrolyzing O-glycosyl compounds"/>
    <property type="evidence" value="ECO:0007669"/>
    <property type="project" value="InterPro"/>
</dbReference>
<organism evidence="6 7">
    <name type="scientific">Caldovatus sediminis</name>
    <dbReference type="NCBI Taxonomy" id="2041189"/>
    <lineage>
        <taxon>Bacteria</taxon>
        <taxon>Pseudomonadati</taxon>
        <taxon>Pseudomonadota</taxon>
        <taxon>Alphaproteobacteria</taxon>
        <taxon>Acetobacterales</taxon>
        <taxon>Roseomonadaceae</taxon>
        <taxon>Caldovatus</taxon>
    </lineage>
</organism>
<evidence type="ECO:0000259" key="5">
    <source>
        <dbReference type="Pfam" id="PF01464"/>
    </source>
</evidence>
<evidence type="ECO:0000256" key="2">
    <source>
        <dbReference type="ARBA" id="ARBA00009387"/>
    </source>
</evidence>